<reference evidence="1 2" key="1">
    <citation type="journal article" date="2019" name="Nat. Med.">
        <title>A library of human gut bacterial isolates paired with longitudinal multiomics data enables mechanistic microbiome research.</title>
        <authorList>
            <person name="Poyet M."/>
            <person name="Groussin M."/>
            <person name="Gibbons S.M."/>
            <person name="Avila-Pacheco J."/>
            <person name="Jiang X."/>
            <person name="Kearney S.M."/>
            <person name="Perrotta A.R."/>
            <person name="Berdy B."/>
            <person name="Zhao S."/>
            <person name="Lieberman T.D."/>
            <person name="Swanson P.K."/>
            <person name="Smith M."/>
            <person name="Roesemann S."/>
            <person name="Alexander J.E."/>
            <person name="Rich S.A."/>
            <person name="Livny J."/>
            <person name="Vlamakis H."/>
            <person name="Clish C."/>
            <person name="Bullock K."/>
            <person name="Deik A."/>
            <person name="Scott J."/>
            <person name="Pierce K.A."/>
            <person name="Xavier R.J."/>
            <person name="Alm E.J."/>
        </authorList>
    </citation>
    <scope>NUCLEOTIDE SEQUENCE [LARGE SCALE GENOMIC DNA]</scope>
    <source>
        <strain evidence="1 2">BIOML-A1</strain>
    </source>
</reference>
<dbReference type="Proteomes" id="UP000478483">
    <property type="component" value="Unassembled WGS sequence"/>
</dbReference>
<dbReference type="AlphaFoldDB" id="A0A6L6L9I6"/>
<protein>
    <submittedName>
        <fullName evidence="1">Uncharacterized protein</fullName>
    </submittedName>
</protein>
<gene>
    <name evidence="1" type="ORF">GMD50_16850</name>
</gene>
<proteinExistence type="predicted"/>
<name>A0A6L6L9I6_9FIRM</name>
<sequence length="51" mass="6294">MHRDGKERRQIIKAMVQRQTRISKHPDQDALKRFREVPYRLRYGKEKKDAE</sequence>
<organism evidence="1 2">
    <name type="scientific">Roseburia intestinalis</name>
    <dbReference type="NCBI Taxonomy" id="166486"/>
    <lineage>
        <taxon>Bacteria</taxon>
        <taxon>Bacillati</taxon>
        <taxon>Bacillota</taxon>
        <taxon>Clostridia</taxon>
        <taxon>Lachnospirales</taxon>
        <taxon>Lachnospiraceae</taxon>
        <taxon>Roseburia</taxon>
    </lineage>
</organism>
<evidence type="ECO:0000313" key="2">
    <source>
        <dbReference type="Proteomes" id="UP000478483"/>
    </source>
</evidence>
<comment type="caution">
    <text evidence="1">The sequence shown here is derived from an EMBL/GenBank/DDBJ whole genome shotgun (WGS) entry which is preliminary data.</text>
</comment>
<dbReference type="RefSeq" id="WP_155219880.1">
    <property type="nucleotide sequence ID" value="NZ_QRPI01000004.1"/>
</dbReference>
<accession>A0A6L6L9I6</accession>
<dbReference type="EMBL" id="WNAJ01000026">
    <property type="protein sequence ID" value="MTR86676.1"/>
    <property type="molecule type" value="Genomic_DNA"/>
</dbReference>
<evidence type="ECO:0000313" key="1">
    <source>
        <dbReference type="EMBL" id="MTR86676.1"/>
    </source>
</evidence>